<dbReference type="SMART" id="SM01266">
    <property type="entry name" value="Mac"/>
    <property type="match status" value="1"/>
</dbReference>
<comment type="similarity">
    <text evidence="1">Belongs to the transferase hexapeptide repeat family.</text>
</comment>
<gene>
    <name evidence="4" type="ORF">GKC33_09885</name>
</gene>
<dbReference type="GO" id="GO:0016407">
    <property type="term" value="F:acetyltransferase activity"/>
    <property type="evidence" value="ECO:0007669"/>
    <property type="project" value="InterPro"/>
</dbReference>
<sequence>MENFDYLQMLAGELYIARDVAEVCDPREGREITRQINQTDRNDREKIKRLVGKIVAHKDDNYWITPPVYVDYGKH</sequence>
<protein>
    <submittedName>
        <fullName evidence="4">Sugar O-acetyltransferase</fullName>
    </submittedName>
</protein>
<dbReference type="EMBL" id="WKKX01000549">
    <property type="protein sequence ID" value="MSE08985.1"/>
    <property type="molecule type" value="Genomic_DNA"/>
</dbReference>
<proteinExistence type="inferred from homology"/>
<name>A0A7X2MGA5_9LACO</name>
<organism evidence="4 5">
    <name type="scientific">Ligilactobacillus salivarius</name>
    <dbReference type="NCBI Taxonomy" id="1624"/>
    <lineage>
        <taxon>Bacteria</taxon>
        <taxon>Bacillati</taxon>
        <taxon>Bacillota</taxon>
        <taxon>Bacilli</taxon>
        <taxon>Lactobacillales</taxon>
        <taxon>Lactobacillaceae</taxon>
        <taxon>Ligilactobacillus</taxon>
    </lineage>
</organism>
<dbReference type="AlphaFoldDB" id="A0A7X2MGA5"/>
<keyword evidence="2 4" id="KW-0808">Transferase</keyword>
<feature type="domain" description="Maltose/galactoside acetyltransferase" evidence="3">
    <location>
        <begin position="6"/>
        <end position="60"/>
    </location>
</feature>
<feature type="non-terminal residue" evidence="4">
    <location>
        <position position="75"/>
    </location>
</feature>
<dbReference type="Proteomes" id="UP000467635">
    <property type="component" value="Unassembled WGS sequence"/>
</dbReference>
<evidence type="ECO:0000313" key="4">
    <source>
        <dbReference type="EMBL" id="MSE08985.1"/>
    </source>
</evidence>
<dbReference type="Pfam" id="PF12464">
    <property type="entry name" value="Mac"/>
    <property type="match status" value="1"/>
</dbReference>
<comment type="caution">
    <text evidence="4">The sequence shown here is derived from an EMBL/GenBank/DDBJ whole genome shotgun (WGS) entry which is preliminary data.</text>
</comment>
<evidence type="ECO:0000259" key="3">
    <source>
        <dbReference type="SMART" id="SM01266"/>
    </source>
</evidence>
<evidence type="ECO:0000256" key="1">
    <source>
        <dbReference type="ARBA" id="ARBA00007274"/>
    </source>
</evidence>
<reference evidence="4 5" key="1">
    <citation type="submission" date="2019-11" db="EMBL/GenBank/DDBJ databases">
        <title>Draft Genome Sequence of Plant Growth-Promoting Rhizosphere-Associated Bacteria.</title>
        <authorList>
            <person name="Vasilyev I.Y."/>
            <person name="Radchenko V."/>
            <person name="Ilnitskaya E.V."/>
        </authorList>
    </citation>
    <scope>NUCLEOTIDE SEQUENCE [LARGE SCALE GENOMIC DNA]</scope>
    <source>
        <strain evidence="4 5">VRA_01-1sq_f</strain>
    </source>
</reference>
<dbReference type="InterPro" id="IPR024688">
    <property type="entry name" value="Mac_dom"/>
</dbReference>
<accession>A0A7X2MGA5</accession>
<evidence type="ECO:0000256" key="2">
    <source>
        <dbReference type="ARBA" id="ARBA00022679"/>
    </source>
</evidence>
<evidence type="ECO:0000313" key="5">
    <source>
        <dbReference type="Proteomes" id="UP000467635"/>
    </source>
</evidence>
<dbReference type="Gene3D" id="2.160.10.10">
    <property type="entry name" value="Hexapeptide repeat proteins"/>
    <property type="match status" value="1"/>
</dbReference>